<gene>
    <name evidence="2" type="ORF">Agabi119p4_2172</name>
</gene>
<sequence length="641" mass="71924">MPRNTPHCLSLCPSDQEFPLCADKEIATYAVDQTSPKRRVSFSHPFQLSLSTKEKDSKSNERRPKETHGAKFYVMHISGLGPTSIQRQYRVVIKSGEQKIVTPWGSPGKNGFSVNESISMHLFETSPVTFTIERRHRLGRPVTVAESTTSNLSDLMSRQQIDGTKPLTIDLKVGTQSVTIEVRIQTYNIVSGIKVDDQRPKAIYGNYPATASSVAEVLGKLLPKLKRTEQMAYLMLYIFLKEMNGYMVVHPREISSFDVEDIIWRFLRESARYLQNISDSKSKKIPEGDFSPANIIFRGFSVVFQLHRPQGSDLDAKERNVLLNQLDLLLKALLNETPQAANSLSLSSEYNLLQELQGAKMTLPPLQEQDSENFLTKENSTFHDVSRWMVNPEADQQVLWFPSKNDSGIKHQVTTMFLNSARVIGFPVVYYSFSQANADKADGRSSLTSMMDNIIYQFAHFDSTLANSFKSAIQAGDVFGSPDDFYSRFQLLLRSLLSLDFSRHARMTPVLLFIDDLELPPATTPSSEYHQFLQLLHAATKTRLQISPPTSPIISNSDPGPAIPGPSSKNPQFGSSLPLPSFLRIVIMSRSLGNQPALIEKVALIRDYRQFMANKKEKGNQRVKAPLTPIAEIHSQSGMEA</sequence>
<dbReference type="Proteomes" id="UP000629468">
    <property type="component" value="Unassembled WGS sequence"/>
</dbReference>
<evidence type="ECO:0000313" key="3">
    <source>
        <dbReference type="Proteomes" id="UP000629468"/>
    </source>
</evidence>
<comment type="caution">
    <text evidence="2">The sequence shown here is derived from an EMBL/GenBank/DDBJ whole genome shotgun (WGS) entry which is preliminary data.</text>
</comment>
<name>A0A8H7F8J9_AGABI</name>
<proteinExistence type="predicted"/>
<dbReference type="AlphaFoldDB" id="A0A8H7F8J9"/>
<protein>
    <submittedName>
        <fullName evidence="2">Uncharacterized protein</fullName>
    </submittedName>
</protein>
<dbReference type="EMBL" id="JABXXO010000003">
    <property type="protein sequence ID" value="KAF7782796.1"/>
    <property type="molecule type" value="Genomic_DNA"/>
</dbReference>
<organism evidence="2 3">
    <name type="scientific">Agaricus bisporus var. burnettii</name>
    <dbReference type="NCBI Taxonomy" id="192524"/>
    <lineage>
        <taxon>Eukaryota</taxon>
        <taxon>Fungi</taxon>
        <taxon>Dikarya</taxon>
        <taxon>Basidiomycota</taxon>
        <taxon>Agaricomycotina</taxon>
        <taxon>Agaricomycetes</taxon>
        <taxon>Agaricomycetidae</taxon>
        <taxon>Agaricales</taxon>
        <taxon>Agaricineae</taxon>
        <taxon>Agaricaceae</taxon>
        <taxon>Agaricus</taxon>
    </lineage>
</organism>
<evidence type="ECO:0000313" key="2">
    <source>
        <dbReference type="EMBL" id="KAF7782796.1"/>
    </source>
</evidence>
<accession>A0A8H7F8J9</accession>
<evidence type="ECO:0000256" key="1">
    <source>
        <dbReference type="SAM" id="MobiDB-lite"/>
    </source>
</evidence>
<feature type="region of interest" description="Disordered" evidence="1">
    <location>
        <begin position="616"/>
        <end position="641"/>
    </location>
</feature>
<feature type="region of interest" description="Disordered" evidence="1">
    <location>
        <begin position="548"/>
        <end position="571"/>
    </location>
</feature>
<reference evidence="2 3" key="1">
    <citation type="journal article" name="Sci. Rep.">
        <title>Telomere-to-telomere assembled and centromere annotated genomes of the two main subspecies of the button mushroom Agaricus bisporus reveal especially polymorphic chromosome ends.</title>
        <authorList>
            <person name="Sonnenberg A.S.M."/>
            <person name="Sedaghat-Telgerd N."/>
            <person name="Lavrijssen B."/>
            <person name="Ohm R.A."/>
            <person name="Hendrickx P.M."/>
            <person name="Scholtmeijer K."/>
            <person name="Baars J.J.P."/>
            <person name="van Peer A."/>
        </authorList>
    </citation>
    <scope>NUCLEOTIDE SEQUENCE [LARGE SCALE GENOMIC DNA]</scope>
    <source>
        <strain evidence="2 3">H119_p4</strain>
    </source>
</reference>